<evidence type="ECO:0000256" key="6">
    <source>
        <dbReference type="ARBA" id="ARBA00023186"/>
    </source>
</evidence>
<evidence type="ECO:0000256" key="5">
    <source>
        <dbReference type="ARBA" id="ARBA00023016"/>
    </source>
</evidence>
<comment type="subcellular location">
    <subcellularLocation>
        <location evidence="1 10">Cytoplasm</location>
    </subcellularLocation>
</comment>
<dbReference type="SUPFAM" id="SSF51064">
    <property type="entry name" value="Head domain of nucleotide exchange factor GrpE"/>
    <property type="match status" value="1"/>
</dbReference>
<sequence>MTDPKEPAVAEVVPETETDTQSDEVTQLQAELEKAQTEAANNYEQFLRTQAELANQRRRADKQIEDAHKYAAQKFVEALLPVVDSLEMGMQAQGDVEQIREGMALTLKQFESMMDKFHIEAVGKPGDVFNPELHQAVSMQPHPDYDNNQVSMVMQKGYTLNGRVIRPAMVMVSKK</sequence>
<dbReference type="Pfam" id="PF01025">
    <property type="entry name" value="GrpE"/>
    <property type="match status" value="1"/>
</dbReference>
<organism evidence="14">
    <name type="scientific">Candidatus Thiocaldithrix dubininis</name>
    <dbReference type="NCBI Taxonomy" id="3080823"/>
    <lineage>
        <taxon>Bacteria</taxon>
        <taxon>Pseudomonadati</taxon>
        <taxon>Pseudomonadota</taxon>
        <taxon>Gammaproteobacteria</taxon>
        <taxon>Thiotrichales</taxon>
        <taxon>Thiotrichaceae</taxon>
        <taxon>Candidatus Thiocaldithrix</taxon>
    </lineage>
</organism>
<evidence type="ECO:0000256" key="7">
    <source>
        <dbReference type="ARBA" id="ARBA00053401"/>
    </source>
</evidence>
<dbReference type="GO" id="GO:0005829">
    <property type="term" value="C:cytosol"/>
    <property type="evidence" value="ECO:0007669"/>
    <property type="project" value="TreeGrafter"/>
</dbReference>
<evidence type="ECO:0000256" key="3">
    <source>
        <dbReference type="ARBA" id="ARBA00011738"/>
    </source>
</evidence>
<dbReference type="InterPro" id="IPR013805">
    <property type="entry name" value="GrpE_CC"/>
</dbReference>
<dbReference type="NCBIfam" id="NF010737">
    <property type="entry name" value="PRK14139.1"/>
    <property type="match status" value="1"/>
</dbReference>
<keyword evidence="4 10" id="KW-0963">Cytoplasm</keyword>
<dbReference type="Gene3D" id="2.30.22.10">
    <property type="entry name" value="Head domain of nucleotide exchange factor GrpE"/>
    <property type="match status" value="1"/>
</dbReference>
<dbReference type="PRINTS" id="PR00773">
    <property type="entry name" value="GRPEPROTEIN"/>
</dbReference>
<accession>A0AA95KGW1</accession>
<dbReference type="CDD" id="cd00446">
    <property type="entry name" value="GrpE"/>
    <property type="match status" value="1"/>
</dbReference>
<dbReference type="GO" id="GO:0051087">
    <property type="term" value="F:protein-folding chaperone binding"/>
    <property type="evidence" value="ECO:0007669"/>
    <property type="project" value="InterPro"/>
</dbReference>
<reference evidence="14" key="2">
    <citation type="submission" date="2023-04" db="EMBL/GenBank/DDBJ databases">
        <authorList>
            <person name="Beletskiy A.V."/>
            <person name="Mardanov A.V."/>
            <person name="Ravin N.V."/>
        </authorList>
    </citation>
    <scope>NUCLEOTIDE SEQUENCE</scope>
    <source>
        <strain evidence="14">GKL-01</strain>
    </source>
</reference>
<dbReference type="HAMAP" id="MF_01151">
    <property type="entry name" value="GrpE"/>
    <property type="match status" value="1"/>
</dbReference>
<comment type="function">
    <text evidence="7 10 11">Participates actively in the response to hyperosmotic and heat shock by preventing the aggregation of stress-denatured proteins, in association with DnaK and GrpE. It is the nucleotide exchange factor for DnaK and may function as a thermosensor. Unfolded proteins bind initially to DnaJ; upon interaction with the DnaJ-bound protein, DnaK hydrolyzes its bound ATP, resulting in the formation of a stable complex. GrpE releases ADP from DnaK; ATP binding to DnaK triggers the release of the substrate protein, thus completing the reaction cycle. Several rounds of ATP-dependent interactions between DnaJ, DnaK and GrpE are required for fully efficient folding.</text>
</comment>
<dbReference type="InterPro" id="IPR000740">
    <property type="entry name" value="GrpE"/>
</dbReference>
<evidence type="ECO:0000256" key="1">
    <source>
        <dbReference type="ARBA" id="ARBA00004496"/>
    </source>
</evidence>
<evidence type="ECO:0000256" key="10">
    <source>
        <dbReference type="HAMAP-Rule" id="MF_01151"/>
    </source>
</evidence>
<dbReference type="NCBIfam" id="NF010738">
    <property type="entry name" value="PRK14140.1"/>
    <property type="match status" value="1"/>
</dbReference>
<evidence type="ECO:0000256" key="12">
    <source>
        <dbReference type="RuleBase" id="RU004478"/>
    </source>
</evidence>
<evidence type="ECO:0000256" key="13">
    <source>
        <dbReference type="SAM" id="MobiDB-lite"/>
    </source>
</evidence>
<comment type="similarity">
    <text evidence="2 10 12">Belongs to the GrpE family.</text>
</comment>
<dbReference type="PROSITE" id="PS01071">
    <property type="entry name" value="GRPE"/>
    <property type="match status" value="1"/>
</dbReference>
<keyword evidence="5 10" id="KW-0346">Stress response</keyword>
<protein>
    <recommendedName>
        <fullName evidence="8 10">Protein GrpE</fullName>
    </recommendedName>
    <alternativeName>
        <fullName evidence="9 10">HSP-70 cofactor</fullName>
    </alternativeName>
</protein>
<dbReference type="InterPro" id="IPR009012">
    <property type="entry name" value="GrpE_head"/>
</dbReference>
<evidence type="ECO:0000256" key="9">
    <source>
        <dbReference type="ARBA" id="ARBA00076414"/>
    </source>
</evidence>
<evidence type="ECO:0000256" key="8">
    <source>
        <dbReference type="ARBA" id="ARBA00072274"/>
    </source>
</evidence>
<evidence type="ECO:0000256" key="11">
    <source>
        <dbReference type="RuleBase" id="RU000639"/>
    </source>
</evidence>
<evidence type="ECO:0000256" key="2">
    <source>
        <dbReference type="ARBA" id="ARBA00009054"/>
    </source>
</evidence>
<dbReference type="GO" id="GO:0000774">
    <property type="term" value="F:adenyl-nucleotide exchange factor activity"/>
    <property type="evidence" value="ECO:0007669"/>
    <property type="project" value="InterPro"/>
</dbReference>
<dbReference type="FunFam" id="2.30.22.10:FF:000001">
    <property type="entry name" value="Protein GrpE"/>
    <property type="match status" value="1"/>
</dbReference>
<dbReference type="GO" id="GO:0006457">
    <property type="term" value="P:protein folding"/>
    <property type="evidence" value="ECO:0007669"/>
    <property type="project" value="InterPro"/>
</dbReference>
<reference evidence="14" key="1">
    <citation type="journal article" date="2023" name="Int. J. Mol. Sci.">
        <title>Metagenomics Revealed a New Genus 'Candidatus Thiocaldithrix dubininis' gen. nov., sp. nov. and a New Species 'Candidatus Thiothrix putei' sp. nov. in the Family Thiotrichaceae, Some Members of Which Have Traits of Both Na+- and H+-Motive Energetics.</title>
        <authorList>
            <person name="Ravin N.V."/>
            <person name="Muntyan M.S."/>
            <person name="Smolyakov D.D."/>
            <person name="Rudenko T.S."/>
            <person name="Beletsky A.V."/>
            <person name="Mardanov A.V."/>
            <person name="Grabovich M.Y."/>
        </authorList>
    </citation>
    <scope>NUCLEOTIDE SEQUENCE</scope>
    <source>
        <strain evidence="14">GKL-01</strain>
    </source>
</reference>
<dbReference type="EMBL" id="CP124755">
    <property type="protein sequence ID" value="WGZ92026.1"/>
    <property type="molecule type" value="Genomic_DNA"/>
</dbReference>
<evidence type="ECO:0000313" key="14">
    <source>
        <dbReference type="EMBL" id="WGZ92026.1"/>
    </source>
</evidence>
<dbReference type="GO" id="GO:0051082">
    <property type="term" value="F:unfolded protein binding"/>
    <property type="evidence" value="ECO:0007669"/>
    <property type="project" value="TreeGrafter"/>
</dbReference>
<feature type="region of interest" description="Disordered" evidence="13">
    <location>
        <begin position="1"/>
        <end position="23"/>
    </location>
</feature>
<gene>
    <name evidence="10 14" type="primary">grpE</name>
    <name evidence="14" type="ORF">QJT80_05980</name>
</gene>
<dbReference type="GO" id="GO:0042803">
    <property type="term" value="F:protein homodimerization activity"/>
    <property type="evidence" value="ECO:0007669"/>
    <property type="project" value="InterPro"/>
</dbReference>
<dbReference type="AlphaFoldDB" id="A0AA95KGW1"/>
<evidence type="ECO:0000256" key="4">
    <source>
        <dbReference type="ARBA" id="ARBA00022490"/>
    </source>
</evidence>
<proteinExistence type="inferred from homology"/>
<dbReference type="Gene3D" id="3.90.20.20">
    <property type="match status" value="1"/>
</dbReference>
<name>A0AA95KGW1_9GAMM</name>
<dbReference type="SUPFAM" id="SSF58014">
    <property type="entry name" value="Coiled-coil domain of nucleotide exchange factor GrpE"/>
    <property type="match status" value="1"/>
</dbReference>
<dbReference type="PANTHER" id="PTHR21237:SF23">
    <property type="entry name" value="GRPE PROTEIN HOMOLOG, MITOCHONDRIAL"/>
    <property type="match status" value="1"/>
</dbReference>
<dbReference type="Proteomes" id="UP001300672">
    <property type="component" value="Chromosome"/>
</dbReference>
<dbReference type="PANTHER" id="PTHR21237">
    <property type="entry name" value="GRPE PROTEIN"/>
    <property type="match status" value="1"/>
</dbReference>
<dbReference type="KEGG" id="tdu:QJT80_05980"/>
<comment type="subunit">
    <text evidence="3 10">Homodimer.</text>
</comment>
<dbReference type="NCBIfam" id="NF010748">
    <property type="entry name" value="PRK14150.1"/>
    <property type="match status" value="1"/>
</dbReference>
<keyword evidence="6 10" id="KW-0143">Chaperone</keyword>